<feature type="transmembrane region" description="Helical" evidence="10">
    <location>
        <begin position="146"/>
        <end position="165"/>
    </location>
</feature>
<feature type="transmembrane region" description="Helical" evidence="10">
    <location>
        <begin position="120"/>
        <end position="140"/>
    </location>
</feature>
<dbReference type="Proteomes" id="UP001161247">
    <property type="component" value="Chromosome 6"/>
</dbReference>
<evidence type="ECO:0000256" key="7">
    <source>
        <dbReference type="ARBA" id="ARBA00022946"/>
    </source>
</evidence>
<evidence type="ECO:0000256" key="6">
    <source>
        <dbReference type="ARBA" id="ARBA00022692"/>
    </source>
</evidence>
<feature type="transmembrane region" description="Helical" evidence="10">
    <location>
        <begin position="191"/>
        <end position="210"/>
    </location>
</feature>
<feature type="transmembrane region" description="Helical" evidence="10">
    <location>
        <begin position="352"/>
        <end position="370"/>
    </location>
</feature>
<evidence type="ECO:0000313" key="11">
    <source>
        <dbReference type="EMBL" id="CAI9109180.1"/>
    </source>
</evidence>
<feature type="transmembrane region" description="Helical" evidence="10">
    <location>
        <begin position="325"/>
        <end position="346"/>
    </location>
</feature>
<comment type="similarity">
    <text evidence="2">Belongs to the UbiA prenyltransferase family.</text>
</comment>
<dbReference type="InterPro" id="IPR044502">
    <property type="entry name" value="AtHST-like"/>
</dbReference>
<keyword evidence="9 10" id="KW-0472">Membrane</keyword>
<dbReference type="PANTHER" id="PTHR43009">
    <property type="entry name" value="HOMOGENTISATE SOLANESYLTRANSFERASE, CHLOROPLASTIC"/>
    <property type="match status" value="1"/>
</dbReference>
<feature type="transmembrane region" description="Helical" evidence="10">
    <location>
        <begin position="216"/>
        <end position="235"/>
    </location>
</feature>
<dbReference type="AlphaFoldDB" id="A0AAV1DQ85"/>
<keyword evidence="7" id="KW-0809">Transit peptide</keyword>
<dbReference type="GO" id="GO:0004659">
    <property type="term" value="F:prenyltransferase activity"/>
    <property type="evidence" value="ECO:0007669"/>
    <property type="project" value="InterPro"/>
</dbReference>
<organism evidence="11 12">
    <name type="scientific">Oldenlandia corymbosa var. corymbosa</name>
    <dbReference type="NCBI Taxonomy" id="529605"/>
    <lineage>
        <taxon>Eukaryota</taxon>
        <taxon>Viridiplantae</taxon>
        <taxon>Streptophyta</taxon>
        <taxon>Embryophyta</taxon>
        <taxon>Tracheophyta</taxon>
        <taxon>Spermatophyta</taxon>
        <taxon>Magnoliopsida</taxon>
        <taxon>eudicotyledons</taxon>
        <taxon>Gunneridae</taxon>
        <taxon>Pentapetalae</taxon>
        <taxon>asterids</taxon>
        <taxon>lamiids</taxon>
        <taxon>Gentianales</taxon>
        <taxon>Rubiaceae</taxon>
        <taxon>Rubioideae</taxon>
        <taxon>Spermacoceae</taxon>
        <taxon>Hedyotis-Oldenlandia complex</taxon>
        <taxon>Oldenlandia</taxon>
    </lineage>
</organism>
<keyword evidence="6 10" id="KW-0812">Transmembrane</keyword>
<protein>
    <submittedName>
        <fullName evidence="11">OLC1v1008955C2</fullName>
    </submittedName>
</protein>
<dbReference type="InterPro" id="IPR000537">
    <property type="entry name" value="UbiA_prenyltransferase"/>
</dbReference>
<dbReference type="PANTHER" id="PTHR43009:SF6">
    <property type="entry name" value="HOMOGENTISATE PHYTYLTRANSFERASE 1, CHLOROPLASTIC"/>
    <property type="match status" value="1"/>
</dbReference>
<proteinExistence type="inferred from homology"/>
<dbReference type="InterPro" id="IPR044878">
    <property type="entry name" value="UbiA_sf"/>
</dbReference>
<dbReference type="Gene3D" id="1.20.120.1780">
    <property type="entry name" value="UbiA prenyltransferase"/>
    <property type="match status" value="1"/>
</dbReference>
<evidence type="ECO:0000256" key="9">
    <source>
        <dbReference type="ARBA" id="ARBA00023136"/>
    </source>
</evidence>
<evidence type="ECO:0000256" key="2">
    <source>
        <dbReference type="ARBA" id="ARBA00005985"/>
    </source>
</evidence>
<evidence type="ECO:0000256" key="8">
    <source>
        <dbReference type="ARBA" id="ARBA00022989"/>
    </source>
</evidence>
<accession>A0AAV1DQ85</accession>
<dbReference type="Gene3D" id="1.10.357.140">
    <property type="entry name" value="UbiA prenyltransferase"/>
    <property type="match status" value="1"/>
</dbReference>
<dbReference type="EMBL" id="OX459123">
    <property type="protein sequence ID" value="CAI9109180.1"/>
    <property type="molecule type" value="Genomic_DNA"/>
</dbReference>
<dbReference type="Pfam" id="PF01040">
    <property type="entry name" value="UbiA"/>
    <property type="match status" value="1"/>
</dbReference>
<reference evidence="11" key="1">
    <citation type="submission" date="2023-03" db="EMBL/GenBank/DDBJ databases">
        <authorList>
            <person name="Julca I."/>
        </authorList>
    </citation>
    <scope>NUCLEOTIDE SEQUENCE</scope>
</reference>
<evidence type="ECO:0000256" key="3">
    <source>
        <dbReference type="ARBA" id="ARBA00022528"/>
    </source>
</evidence>
<evidence type="ECO:0000256" key="10">
    <source>
        <dbReference type="SAM" id="Phobius"/>
    </source>
</evidence>
<keyword evidence="8 10" id="KW-1133">Transmembrane helix</keyword>
<gene>
    <name evidence="11" type="ORF">OLC1_LOCUS17126</name>
</gene>
<feature type="transmembrane region" description="Helical" evidence="10">
    <location>
        <begin position="278"/>
        <end position="300"/>
    </location>
</feature>
<keyword evidence="3" id="KW-0150">Chloroplast</keyword>
<feature type="transmembrane region" description="Helical" evidence="10">
    <location>
        <begin position="247"/>
        <end position="266"/>
    </location>
</feature>
<dbReference type="CDD" id="cd13960">
    <property type="entry name" value="PT_UbiA_HPT1"/>
    <property type="match status" value="1"/>
</dbReference>
<name>A0AAV1DQ85_OLDCO</name>
<dbReference type="GO" id="GO:0031969">
    <property type="term" value="C:chloroplast membrane"/>
    <property type="evidence" value="ECO:0007669"/>
    <property type="project" value="UniProtKB-SubCell"/>
</dbReference>
<evidence type="ECO:0000256" key="5">
    <source>
        <dbReference type="ARBA" id="ARBA00022679"/>
    </source>
</evidence>
<evidence type="ECO:0000256" key="1">
    <source>
        <dbReference type="ARBA" id="ARBA00004508"/>
    </source>
</evidence>
<comment type="subcellular location">
    <subcellularLocation>
        <location evidence="1">Plastid</location>
        <location evidence="1">Chloroplast membrane</location>
        <topology evidence="1">Multi-pass membrane protein</topology>
    </subcellularLocation>
</comment>
<keyword evidence="4" id="KW-0934">Plastid</keyword>
<sequence>MESLLTGSLAKPTSFSCYPGIAGLRSTSHGARILQCKQRENIEKQLMEPEILHKNLQMSSQNVRISNNIVKSSSLISRKGSDSFLANSALNTSYESESSKSLLKTIQETYDVFYRFVRPYAFVGDISSILTVSLIAVKSLSDFSPMFLTGMFQVMAAVFFMYIYYVGINQVADVEIDKVNKPYLPLASGEYSMKTAWIIISLSAIVSFGISWSVGSLPLFCGLLTLFVFGTIYSVDLPYLRWKKSALLAGVCTLAFRVPTQLTYYWHMQSFVLGRPVVATKPITLALAMTSLFSIVIALFKDIPDIPGDKLHGVKSLAVRLGQKTVFGICIALLQIGYLSSIAVGLTASQNWSKAITVGGHMFLALLTWIRAKSIDLEKKEDTSSFYQFIWQLLHAEALLIPLIR</sequence>
<keyword evidence="12" id="KW-1185">Reference proteome</keyword>
<evidence type="ECO:0000256" key="4">
    <source>
        <dbReference type="ARBA" id="ARBA00022640"/>
    </source>
</evidence>
<evidence type="ECO:0000313" key="12">
    <source>
        <dbReference type="Proteomes" id="UP001161247"/>
    </source>
</evidence>
<keyword evidence="5" id="KW-0808">Transferase</keyword>